<reference evidence="4" key="1">
    <citation type="submission" date="2020-12" db="EMBL/GenBank/DDBJ databases">
        <authorList>
            <person name="Huq M.A."/>
        </authorList>
    </citation>
    <scope>NUCLEOTIDE SEQUENCE</scope>
    <source>
        <strain evidence="4">MAHUQ-46</strain>
    </source>
</reference>
<gene>
    <name evidence="4" type="ORF">JFN88_22720</name>
</gene>
<comment type="caution">
    <text evidence="4">The sequence shown here is derived from an EMBL/GenBank/DDBJ whole genome shotgun (WGS) entry which is preliminary data.</text>
</comment>
<dbReference type="Pfam" id="PF00582">
    <property type="entry name" value="Usp"/>
    <property type="match status" value="1"/>
</dbReference>
<name>A0A934J683_9BACL</name>
<dbReference type="SUPFAM" id="SSF52402">
    <property type="entry name" value="Adenine nucleotide alpha hydrolases-like"/>
    <property type="match status" value="1"/>
</dbReference>
<sequence>MFHKIVVAIDGSEVSYQVLETAFHLAKEQQSELSIVHVGKETTAASVAFIGMAYVPKDYFTSIQENVKQEGEQILHKAASLAEEAGIISVQTFYMTGDPAEVILDFAEKHGSNLIVVGSRGLSGIKELMLGSVSHKISQYSKCPVLIVR</sequence>
<feature type="domain" description="UspA" evidence="3">
    <location>
        <begin position="1"/>
        <end position="149"/>
    </location>
</feature>
<dbReference type="Gene3D" id="3.40.50.620">
    <property type="entry name" value="HUPs"/>
    <property type="match status" value="1"/>
</dbReference>
<keyword evidence="5" id="KW-1185">Reference proteome</keyword>
<comment type="subcellular location">
    <subcellularLocation>
        <location evidence="2">Cytoplasm</location>
    </subcellularLocation>
</comment>
<dbReference type="PANTHER" id="PTHR46268:SF6">
    <property type="entry name" value="UNIVERSAL STRESS PROTEIN UP12"/>
    <property type="match status" value="1"/>
</dbReference>
<organism evidence="4 5">
    <name type="scientific">Paenibacillus roseus</name>
    <dbReference type="NCBI Taxonomy" id="2798579"/>
    <lineage>
        <taxon>Bacteria</taxon>
        <taxon>Bacillati</taxon>
        <taxon>Bacillota</taxon>
        <taxon>Bacilli</taxon>
        <taxon>Bacillales</taxon>
        <taxon>Paenibacillaceae</taxon>
        <taxon>Paenibacillus</taxon>
    </lineage>
</organism>
<dbReference type="EMBL" id="JAELUP010000113">
    <property type="protein sequence ID" value="MBJ6364034.1"/>
    <property type="molecule type" value="Genomic_DNA"/>
</dbReference>
<evidence type="ECO:0000256" key="2">
    <source>
        <dbReference type="PIRNR" id="PIRNR006276"/>
    </source>
</evidence>
<dbReference type="CDD" id="cd00293">
    <property type="entry name" value="USP-like"/>
    <property type="match status" value="1"/>
</dbReference>
<dbReference type="PIRSF" id="PIRSF006276">
    <property type="entry name" value="UspA"/>
    <property type="match status" value="1"/>
</dbReference>
<dbReference type="PRINTS" id="PR01438">
    <property type="entry name" value="UNVRSLSTRESS"/>
</dbReference>
<dbReference type="InterPro" id="IPR014729">
    <property type="entry name" value="Rossmann-like_a/b/a_fold"/>
</dbReference>
<protein>
    <recommendedName>
        <fullName evidence="2">Universal stress protein</fullName>
    </recommendedName>
</protein>
<keyword evidence="2" id="KW-0963">Cytoplasm</keyword>
<dbReference type="RefSeq" id="WP_199021640.1">
    <property type="nucleotide sequence ID" value="NZ_JAELUP010000113.1"/>
</dbReference>
<dbReference type="Proteomes" id="UP000640274">
    <property type="component" value="Unassembled WGS sequence"/>
</dbReference>
<evidence type="ECO:0000313" key="4">
    <source>
        <dbReference type="EMBL" id="MBJ6364034.1"/>
    </source>
</evidence>
<dbReference type="PANTHER" id="PTHR46268">
    <property type="entry name" value="STRESS RESPONSE PROTEIN NHAX"/>
    <property type="match status" value="1"/>
</dbReference>
<comment type="similarity">
    <text evidence="1 2">Belongs to the universal stress protein A family.</text>
</comment>
<evidence type="ECO:0000313" key="5">
    <source>
        <dbReference type="Proteomes" id="UP000640274"/>
    </source>
</evidence>
<dbReference type="InterPro" id="IPR006016">
    <property type="entry name" value="UspA"/>
</dbReference>
<evidence type="ECO:0000259" key="3">
    <source>
        <dbReference type="Pfam" id="PF00582"/>
    </source>
</evidence>
<dbReference type="GO" id="GO:0005737">
    <property type="term" value="C:cytoplasm"/>
    <property type="evidence" value="ECO:0007669"/>
    <property type="project" value="UniProtKB-SubCell"/>
</dbReference>
<accession>A0A934J683</accession>
<dbReference type="AlphaFoldDB" id="A0A934J683"/>
<evidence type="ECO:0000256" key="1">
    <source>
        <dbReference type="ARBA" id="ARBA00008791"/>
    </source>
</evidence>
<dbReference type="InterPro" id="IPR006015">
    <property type="entry name" value="Universal_stress_UspA"/>
</dbReference>
<proteinExistence type="inferred from homology"/>